<dbReference type="Proteomes" id="UP000005709">
    <property type="component" value="Unassembled WGS sequence"/>
</dbReference>
<comment type="caution">
    <text evidence="1">The sequence shown here is derived from an EMBL/GenBank/DDBJ whole genome shotgun (WGS) entry which is preliminary data.</text>
</comment>
<dbReference type="Pfam" id="PF08843">
    <property type="entry name" value="AbiEii"/>
    <property type="match status" value="1"/>
</dbReference>
<dbReference type="AlphaFoldDB" id="C8PGT9"/>
<dbReference type="InterPro" id="IPR014942">
    <property type="entry name" value="AbiEii"/>
</dbReference>
<sequence length="233" mass="26696">MELKKYYDKLYLAQDKILNLLAKSSCYLYLTGGTALHRFVLDGTRYSDDIDLFTGAKDVSAKDEMVKLVRFLKQSGVVFDIAVDSSNFKRLIVKDAGVDLKIDIVYDVTEHIGDFDRKHGFLVDNIENILVNKYDFALSREQSRDIFDIYTIIKNSDVDLLKSMKNLSKKSASEPETICARIKSFPKEMIEAKDIRAKSDAVLQDFMDNYKATFDKFFNLRKALNFAFKGQGL</sequence>
<dbReference type="OrthoDB" id="9795626at2"/>
<dbReference type="Gene3D" id="3.10.450.620">
    <property type="entry name" value="JHP933, nucleotidyltransferase-like core domain"/>
    <property type="match status" value="1"/>
</dbReference>
<dbReference type="RefSeq" id="WP_005870735.1">
    <property type="nucleotide sequence ID" value="NZ_ACYG01000019.1"/>
</dbReference>
<organism evidence="1 2">
    <name type="scientific">Campylobacter gracilis RM3268</name>
    <dbReference type="NCBI Taxonomy" id="553220"/>
    <lineage>
        <taxon>Bacteria</taxon>
        <taxon>Pseudomonadati</taxon>
        <taxon>Campylobacterota</taxon>
        <taxon>Epsilonproteobacteria</taxon>
        <taxon>Campylobacterales</taxon>
        <taxon>Campylobacteraceae</taxon>
        <taxon>Campylobacter</taxon>
    </lineage>
</organism>
<protein>
    <recommendedName>
        <fullName evidence="3">Nucleotidyl transferase AbiEii/AbiGii toxin family protein</fullName>
    </recommendedName>
</protein>
<proteinExistence type="predicted"/>
<evidence type="ECO:0008006" key="3">
    <source>
        <dbReference type="Google" id="ProtNLM"/>
    </source>
</evidence>
<accession>C8PGT9</accession>
<keyword evidence="2" id="KW-1185">Reference proteome</keyword>
<dbReference type="eggNOG" id="COG2253">
    <property type="taxonomic scope" value="Bacteria"/>
</dbReference>
<reference evidence="1 2" key="1">
    <citation type="submission" date="2009-07" db="EMBL/GenBank/DDBJ databases">
        <authorList>
            <person name="Madupu R."/>
            <person name="Sebastian Y."/>
            <person name="Durkin A.S."/>
            <person name="Torralba M."/>
            <person name="Methe B."/>
            <person name="Sutton G.G."/>
            <person name="Strausberg R.L."/>
            <person name="Nelson K.E."/>
        </authorList>
    </citation>
    <scope>NUCLEOTIDE SEQUENCE [LARGE SCALE GENOMIC DNA]</scope>
    <source>
        <strain evidence="1 2">RM3268</strain>
    </source>
</reference>
<dbReference type="STRING" id="824.CGRAC_1040"/>
<evidence type="ECO:0000313" key="1">
    <source>
        <dbReference type="EMBL" id="EEV18327.1"/>
    </source>
</evidence>
<evidence type="ECO:0000313" key="2">
    <source>
        <dbReference type="Proteomes" id="UP000005709"/>
    </source>
</evidence>
<name>C8PGT9_9BACT</name>
<dbReference type="EMBL" id="ACYG01000019">
    <property type="protein sequence ID" value="EEV18327.1"/>
    <property type="molecule type" value="Genomic_DNA"/>
</dbReference>
<gene>
    <name evidence="1" type="ORF">CAMGR0001_1084</name>
</gene>